<sequence>MLAKMKVTVGWIFLTFLLVDAKSTNCNHHQLLKQIFNTALEVEGLSELLNRTYVDVVFDKNKCACKDFCVAQKIISQAVSHHNHTHSKLARALSVYSKMKDCPYTASGVKYPLLTLRDDIIHCVQQHLSHPRIQCCRTKVD</sequence>
<dbReference type="AlphaFoldDB" id="A0AAV6FM89"/>
<feature type="signal peptide" evidence="1">
    <location>
        <begin position="1"/>
        <end position="21"/>
    </location>
</feature>
<comment type="caution">
    <text evidence="2">The sequence shown here is derived from an EMBL/GenBank/DDBJ whole genome shotgun (WGS) entry which is preliminary data.</text>
</comment>
<protein>
    <submittedName>
        <fullName evidence="2">Uncharacterized protein</fullName>
    </submittedName>
</protein>
<organism evidence="2 3">
    <name type="scientific">Alosa alosa</name>
    <name type="common">allis shad</name>
    <dbReference type="NCBI Taxonomy" id="278164"/>
    <lineage>
        <taxon>Eukaryota</taxon>
        <taxon>Metazoa</taxon>
        <taxon>Chordata</taxon>
        <taxon>Craniata</taxon>
        <taxon>Vertebrata</taxon>
        <taxon>Euteleostomi</taxon>
        <taxon>Actinopterygii</taxon>
        <taxon>Neopterygii</taxon>
        <taxon>Teleostei</taxon>
        <taxon>Clupei</taxon>
        <taxon>Clupeiformes</taxon>
        <taxon>Clupeoidei</taxon>
        <taxon>Clupeidae</taxon>
        <taxon>Alosa</taxon>
    </lineage>
</organism>
<feature type="chain" id="PRO_5043966714" evidence="1">
    <location>
        <begin position="22"/>
        <end position="141"/>
    </location>
</feature>
<evidence type="ECO:0000313" key="2">
    <source>
        <dbReference type="EMBL" id="KAG5263983.1"/>
    </source>
</evidence>
<dbReference type="EMBL" id="JADWDJ010000021">
    <property type="protein sequence ID" value="KAG5263983.1"/>
    <property type="molecule type" value="Genomic_DNA"/>
</dbReference>
<evidence type="ECO:0000256" key="1">
    <source>
        <dbReference type="SAM" id="SignalP"/>
    </source>
</evidence>
<keyword evidence="3" id="KW-1185">Reference proteome</keyword>
<accession>A0AAV6FM89</accession>
<gene>
    <name evidence="2" type="ORF">AALO_G00270820</name>
</gene>
<keyword evidence="1" id="KW-0732">Signal</keyword>
<reference evidence="2" key="1">
    <citation type="submission" date="2020-10" db="EMBL/GenBank/DDBJ databases">
        <title>Chromosome-scale genome assembly of the Allis shad, Alosa alosa.</title>
        <authorList>
            <person name="Margot Z."/>
            <person name="Christophe K."/>
            <person name="Cabau C."/>
            <person name="Louis A."/>
            <person name="Berthelot C."/>
            <person name="Parey E."/>
            <person name="Roest Crollius H."/>
            <person name="Montfort J."/>
            <person name="Robinson-Rechavi M."/>
            <person name="Bucao C."/>
            <person name="Bouchez O."/>
            <person name="Gislard M."/>
            <person name="Lluch J."/>
            <person name="Milhes M."/>
            <person name="Lampietro C."/>
            <person name="Lopez Roques C."/>
            <person name="Donnadieu C."/>
            <person name="Braasch I."/>
            <person name="Desvignes T."/>
            <person name="Postlethwait J."/>
            <person name="Bobe J."/>
            <person name="Guiguen Y."/>
        </authorList>
    </citation>
    <scope>NUCLEOTIDE SEQUENCE</scope>
    <source>
        <strain evidence="2">M-15738</strain>
        <tissue evidence="2">Blood</tissue>
    </source>
</reference>
<proteinExistence type="predicted"/>
<evidence type="ECO:0000313" key="3">
    <source>
        <dbReference type="Proteomes" id="UP000823561"/>
    </source>
</evidence>
<name>A0AAV6FM89_9TELE</name>
<dbReference type="Proteomes" id="UP000823561">
    <property type="component" value="Chromosome 21"/>
</dbReference>